<dbReference type="GO" id="GO:0031177">
    <property type="term" value="F:phosphopantetheine binding"/>
    <property type="evidence" value="ECO:0007669"/>
    <property type="project" value="InterPro"/>
</dbReference>
<dbReference type="SUPFAM" id="SSF52777">
    <property type="entry name" value="CoA-dependent acyltransferases"/>
    <property type="match status" value="2"/>
</dbReference>
<dbReference type="PROSITE" id="PS00455">
    <property type="entry name" value="AMP_BINDING"/>
    <property type="match status" value="1"/>
</dbReference>
<dbReference type="GO" id="GO:0044550">
    <property type="term" value="P:secondary metabolite biosynthetic process"/>
    <property type="evidence" value="ECO:0007669"/>
    <property type="project" value="TreeGrafter"/>
</dbReference>
<dbReference type="CDD" id="cd05930">
    <property type="entry name" value="A_NRPS"/>
    <property type="match status" value="1"/>
</dbReference>
<dbReference type="InterPro" id="IPR009081">
    <property type="entry name" value="PP-bd_ACP"/>
</dbReference>
<dbReference type="Pfam" id="PF13193">
    <property type="entry name" value="AMP-binding_C"/>
    <property type="match status" value="1"/>
</dbReference>
<evidence type="ECO:0000256" key="2">
    <source>
        <dbReference type="ARBA" id="ARBA00022450"/>
    </source>
</evidence>
<dbReference type="InterPro" id="IPR042099">
    <property type="entry name" value="ANL_N_sf"/>
</dbReference>
<evidence type="ECO:0000259" key="5">
    <source>
        <dbReference type="PROSITE" id="PS50075"/>
    </source>
</evidence>
<dbReference type="InterPro" id="IPR020806">
    <property type="entry name" value="PKS_PP-bd"/>
</dbReference>
<dbReference type="GO" id="GO:0005737">
    <property type="term" value="C:cytoplasm"/>
    <property type="evidence" value="ECO:0007669"/>
    <property type="project" value="TreeGrafter"/>
</dbReference>
<dbReference type="SMART" id="SM00823">
    <property type="entry name" value="PKS_PP"/>
    <property type="match status" value="1"/>
</dbReference>
<dbReference type="Pfam" id="PF00975">
    <property type="entry name" value="Thioesterase"/>
    <property type="match status" value="1"/>
</dbReference>
<dbReference type="Gene3D" id="3.30.559.30">
    <property type="entry name" value="Nonribosomal peptide synthetase, condensation domain"/>
    <property type="match status" value="1"/>
</dbReference>
<evidence type="ECO:0000256" key="1">
    <source>
        <dbReference type="ARBA" id="ARBA00001957"/>
    </source>
</evidence>
<proteinExistence type="predicted"/>
<evidence type="ECO:0000256" key="3">
    <source>
        <dbReference type="ARBA" id="ARBA00022553"/>
    </source>
</evidence>
<keyword evidence="3" id="KW-0597">Phosphoprotein</keyword>
<keyword evidence="2" id="KW-0596">Phosphopantetheine</keyword>
<dbReference type="Gene3D" id="3.40.50.1820">
    <property type="entry name" value="alpha/beta hydrolase"/>
    <property type="match status" value="1"/>
</dbReference>
<dbReference type="SUPFAM" id="SSF47336">
    <property type="entry name" value="ACP-like"/>
    <property type="match status" value="1"/>
</dbReference>
<dbReference type="InterPro" id="IPR045851">
    <property type="entry name" value="AMP-bd_C_sf"/>
</dbReference>
<dbReference type="Gene3D" id="3.30.300.30">
    <property type="match status" value="1"/>
</dbReference>
<dbReference type="RefSeq" id="WP_051832362.1">
    <property type="nucleotide sequence ID" value="NZ_KQ948148.1"/>
</dbReference>
<dbReference type="InterPro" id="IPR001242">
    <property type="entry name" value="Condensation_dom"/>
</dbReference>
<dbReference type="PANTHER" id="PTHR45527:SF1">
    <property type="entry name" value="FATTY ACID SYNTHASE"/>
    <property type="match status" value="1"/>
</dbReference>
<evidence type="ECO:0000313" key="6">
    <source>
        <dbReference type="EMBL" id="KUM85932.1"/>
    </source>
</evidence>
<gene>
    <name evidence="6" type="ORF">AQI94_23040</name>
</gene>
<dbReference type="FunFam" id="1.10.1200.10:FF:000005">
    <property type="entry name" value="Nonribosomal peptide synthetase 1"/>
    <property type="match status" value="1"/>
</dbReference>
<dbReference type="Gene3D" id="1.10.1200.10">
    <property type="entry name" value="ACP-like"/>
    <property type="match status" value="1"/>
</dbReference>
<dbReference type="NCBIfam" id="TIGR01733">
    <property type="entry name" value="AA-adenyl-dom"/>
    <property type="match status" value="1"/>
</dbReference>
<dbReference type="InterPro" id="IPR000873">
    <property type="entry name" value="AMP-dep_synth/lig_dom"/>
</dbReference>
<dbReference type="GO" id="GO:0043041">
    <property type="term" value="P:amino acid activation for nonribosomal peptide biosynthetic process"/>
    <property type="evidence" value="ECO:0007669"/>
    <property type="project" value="TreeGrafter"/>
</dbReference>
<sequence>MTAVEPERIEGYQLSPQQQAVYLREGARNRAERSVCCPSRIAPGPLAARLAALVEEHEILRTRYVALPGLRQPVQVVDAAGPVDVEPGPLGSTLLRAGELTVEHTESPDGTLLRLGLPRLSVDRTTWSLITGFLLGEAPRNGDAQSAEERLQYADVAGWLADELAASEPAKEAEQTEGTEETAGTRTALPFLAPAPLSDPDAEPETLTVTVEGPALQRLRTAARDLDVDEAALLLAAWRSLYARYTHNSDDRVLVVTDGRSADGLGAMPGPFDRPVVTRLPLAPQDAYASAARAAARALRDAAAEECHSDPRTAVGDGSGPVLSFRHQRDPWAAVTEPGLLDRSETPGTLHLECVEGPESLFLTFAGTGARIAPGDLVPLAEAYEQLLADALADPGRAAGTLRLVAAAVSEPPAQPADEPETVLRRFLEQAGRTPDLVAVRCGDETLTYRELARRAEAVGALLRTRGVRAGDRIPLLAPASADTLAAMLGIWLAGAAFAPVDPAWPTDRVEAVVGRLGSAPVLVPRAAAHVALSVPALPVPDADGLSEDLAPATPAEGPAYVIFTSGTSGLPKGVVVGHRQLAHYADAALDQFGLPDGAGFAAVSTLAADLSYTAVFPTLASGGCVHLFDPDAATSPRVLAERLRAHPVAAMKLVPSHLSALLAEADDPRELLPREVLVLGGEPLPRALHDRLRELAPQLRVFNHYGPTETTVGASCLPLGAAVDERCSSVPVGTGLGRNTLTVVDGEGRPLPPWCPGEVLISGPGVALGYLSELDEGRTGFGRPGDGAGYRSGDVGRLVPGFGVEVIGRLDDQVKLRGYRLQLGEVEALLHRQPGVRAAAVVARTDENGLVSHLDAYVVGAAEGSAPSVADLRTALGSELPAALVPTGWQVLARLPLTRNGKLDRKALAPVEAQRTRAGRPRDAVEQRLLVLWSEVLGVDGISPEDDFFELGGHSLRAIKLISRTNAAFGCRLPMSSIFKARTVAAMAELVRGSDAQDTNLVPLRHAKGAAPVFCIHPGGGSTLSYWELARLLPADRPVLGVESWGLHGRPPHRDFREMAESYAETIAAACDEPPVLVGWCYGGLMALETARALRRKGCQVATLVIVDCPAPGYGEEDETGEAPQPLTESVLVGRFAWHYELQLPDELPSGPAAYDLLLDAMQSKGHLPPTAGEEELRTLFDVYAANMTALEGLAEDTDDPTRIPDHPVLLVRAEPAGEPQDEDRSWGWRALVGPGLSFASVDADHHGIMRAPEAGELAELVTRAIEEPSAQGRGSRD</sequence>
<dbReference type="InterPro" id="IPR010071">
    <property type="entry name" value="AA_adenyl_dom"/>
</dbReference>
<dbReference type="PANTHER" id="PTHR45527">
    <property type="entry name" value="NONRIBOSOMAL PEPTIDE SYNTHETASE"/>
    <property type="match status" value="1"/>
</dbReference>
<dbReference type="PROSITE" id="PS50075">
    <property type="entry name" value="CARRIER"/>
    <property type="match status" value="1"/>
</dbReference>
<reference evidence="6 7" key="1">
    <citation type="submission" date="2015-10" db="EMBL/GenBank/DDBJ databases">
        <title>Draft genome sequence of Streptomyces pseudovenezuelae DSM 40212, type strain for the species Streptomyces pseudovenezuelae.</title>
        <authorList>
            <person name="Ruckert C."/>
            <person name="Winkler A."/>
            <person name="Kalinowski J."/>
            <person name="Kampfer P."/>
            <person name="Glaeser S."/>
        </authorList>
    </citation>
    <scope>NUCLEOTIDE SEQUENCE [LARGE SCALE GENOMIC DNA]</scope>
    <source>
        <strain evidence="6 7">DSM 40212</strain>
    </source>
</reference>
<dbReference type="Pfam" id="PF00668">
    <property type="entry name" value="Condensation"/>
    <property type="match status" value="1"/>
</dbReference>
<dbReference type="GO" id="GO:0008610">
    <property type="term" value="P:lipid biosynthetic process"/>
    <property type="evidence" value="ECO:0007669"/>
    <property type="project" value="UniProtKB-ARBA"/>
</dbReference>
<feature type="domain" description="Carrier" evidence="5">
    <location>
        <begin position="921"/>
        <end position="996"/>
    </location>
</feature>
<feature type="region of interest" description="Disordered" evidence="4">
    <location>
        <begin position="167"/>
        <end position="205"/>
    </location>
</feature>
<dbReference type="InterPro" id="IPR025110">
    <property type="entry name" value="AMP-bd_C"/>
</dbReference>
<dbReference type="AlphaFoldDB" id="A0A101N3M0"/>
<evidence type="ECO:0000256" key="4">
    <source>
        <dbReference type="SAM" id="MobiDB-lite"/>
    </source>
</evidence>
<dbReference type="Gene3D" id="3.30.559.10">
    <property type="entry name" value="Chloramphenicol acetyltransferase-like domain"/>
    <property type="match status" value="1"/>
</dbReference>
<dbReference type="EMBL" id="LMWM01000027">
    <property type="protein sequence ID" value="KUM85932.1"/>
    <property type="molecule type" value="Genomic_DNA"/>
</dbReference>
<dbReference type="InterPro" id="IPR036736">
    <property type="entry name" value="ACP-like_sf"/>
</dbReference>
<dbReference type="OrthoDB" id="2472181at2"/>
<dbReference type="SMART" id="SM00824">
    <property type="entry name" value="PKS_TE"/>
    <property type="match status" value="1"/>
</dbReference>
<dbReference type="Pfam" id="PF00501">
    <property type="entry name" value="AMP-binding"/>
    <property type="match status" value="1"/>
</dbReference>
<dbReference type="InterPro" id="IPR020802">
    <property type="entry name" value="TesA-like"/>
</dbReference>
<dbReference type="SUPFAM" id="SSF53474">
    <property type="entry name" value="alpha/beta-Hydrolases"/>
    <property type="match status" value="1"/>
</dbReference>
<dbReference type="Pfam" id="PF00550">
    <property type="entry name" value="PP-binding"/>
    <property type="match status" value="1"/>
</dbReference>
<dbReference type="InterPro" id="IPR023213">
    <property type="entry name" value="CAT-like_dom_sf"/>
</dbReference>
<evidence type="ECO:0000313" key="7">
    <source>
        <dbReference type="Proteomes" id="UP000053039"/>
    </source>
</evidence>
<accession>A0A101N3M0</accession>
<comment type="cofactor">
    <cofactor evidence="1">
        <name>pantetheine 4'-phosphate</name>
        <dbReference type="ChEBI" id="CHEBI:47942"/>
    </cofactor>
</comment>
<dbReference type="SUPFAM" id="SSF56801">
    <property type="entry name" value="Acetyl-CoA synthetase-like"/>
    <property type="match status" value="1"/>
</dbReference>
<dbReference type="Proteomes" id="UP000053039">
    <property type="component" value="Unassembled WGS sequence"/>
</dbReference>
<dbReference type="GO" id="GO:0017000">
    <property type="term" value="P:antibiotic biosynthetic process"/>
    <property type="evidence" value="ECO:0007669"/>
    <property type="project" value="UniProtKB-ARBA"/>
</dbReference>
<protein>
    <submittedName>
        <fullName evidence="6">Non-ribosomal peptide synthetase</fullName>
    </submittedName>
</protein>
<name>A0A101N3M0_9ACTN</name>
<dbReference type="InterPro" id="IPR001031">
    <property type="entry name" value="Thioesterase"/>
</dbReference>
<dbReference type="InterPro" id="IPR029058">
    <property type="entry name" value="AB_hydrolase_fold"/>
</dbReference>
<dbReference type="InterPro" id="IPR020845">
    <property type="entry name" value="AMP-binding_CS"/>
</dbReference>
<organism evidence="6 7">
    <name type="scientific">Streptomyces pseudovenezuelae</name>
    <dbReference type="NCBI Taxonomy" id="67350"/>
    <lineage>
        <taxon>Bacteria</taxon>
        <taxon>Bacillati</taxon>
        <taxon>Actinomycetota</taxon>
        <taxon>Actinomycetes</taxon>
        <taxon>Kitasatosporales</taxon>
        <taxon>Streptomycetaceae</taxon>
        <taxon>Streptomyces</taxon>
        <taxon>Streptomyces aurantiacus group</taxon>
    </lineage>
</organism>
<comment type="caution">
    <text evidence="6">The sequence shown here is derived from an EMBL/GenBank/DDBJ whole genome shotgun (WGS) entry which is preliminary data.</text>
</comment>
<dbReference type="GO" id="GO:0003824">
    <property type="term" value="F:catalytic activity"/>
    <property type="evidence" value="ECO:0007669"/>
    <property type="project" value="InterPro"/>
</dbReference>
<dbReference type="Gene3D" id="3.40.50.12780">
    <property type="entry name" value="N-terminal domain of ligase-like"/>
    <property type="match status" value="1"/>
</dbReference>